<proteinExistence type="predicted"/>
<feature type="transmembrane region" description="Helical" evidence="1">
    <location>
        <begin position="85"/>
        <end position="105"/>
    </location>
</feature>
<feature type="transmembrane region" description="Helical" evidence="1">
    <location>
        <begin position="48"/>
        <end position="64"/>
    </location>
</feature>
<evidence type="ECO:0000313" key="2">
    <source>
        <dbReference type="EMBL" id="CAG6763521.1"/>
    </source>
</evidence>
<keyword evidence="1" id="KW-0472">Membrane</keyword>
<keyword evidence="1" id="KW-0812">Transmembrane</keyword>
<protein>
    <submittedName>
        <fullName evidence="2">Uncharacterized protein</fullName>
    </submittedName>
</protein>
<dbReference type="EMBL" id="HBUF01563584">
    <property type="protein sequence ID" value="CAG6763521.1"/>
    <property type="molecule type" value="Transcribed_RNA"/>
</dbReference>
<reference evidence="2" key="1">
    <citation type="submission" date="2021-05" db="EMBL/GenBank/DDBJ databases">
        <authorList>
            <person name="Alioto T."/>
            <person name="Alioto T."/>
            <person name="Gomez Garrido J."/>
        </authorList>
    </citation>
    <scope>NUCLEOTIDE SEQUENCE</scope>
</reference>
<accession>A0A8D9AGD8</accession>
<feature type="transmembrane region" description="Helical" evidence="1">
    <location>
        <begin position="143"/>
        <end position="168"/>
    </location>
</feature>
<sequence length="171" mass="19571">MFFVGSIVLLQTVHRLDQFGHVQLAMEMHQDQLFEGGRERSGGLGRRFHLHFYLLLGFFCFSLVRFGGHQQLFSTTAVFLSKVQWFRLGLFISFSVFCSIIFYVYHTFRFNKFISTDTINTNSDGVCSNRRGWRSFTGTLNPIAMLCFITSQVCCLIGPFVHHIIVGFGSG</sequence>
<evidence type="ECO:0000256" key="1">
    <source>
        <dbReference type="SAM" id="Phobius"/>
    </source>
</evidence>
<name>A0A8D9AGD8_9HEMI</name>
<organism evidence="2">
    <name type="scientific">Cacopsylla melanoneura</name>
    <dbReference type="NCBI Taxonomy" id="428564"/>
    <lineage>
        <taxon>Eukaryota</taxon>
        <taxon>Metazoa</taxon>
        <taxon>Ecdysozoa</taxon>
        <taxon>Arthropoda</taxon>
        <taxon>Hexapoda</taxon>
        <taxon>Insecta</taxon>
        <taxon>Pterygota</taxon>
        <taxon>Neoptera</taxon>
        <taxon>Paraneoptera</taxon>
        <taxon>Hemiptera</taxon>
        <taxon>Sternorrhyncha</taxon>
        <taxon>Psylloidea</taxon>
        <taxon>Psyllidae</taxon>
        <taxon>Psyllinae</taxon>
        <taxon>Cacopsylla</taxon>
    </lineage>
</organism>
<dbReference type="AlphaFoldDB" id="A0A8D9AGD8"/>
<keyword evidence="1" id="KW-1133">Transmembrane helix</keyword>